<proteinExistence type="predicted"/>
<dbReference type="Gene3D" id="3.40.430.10">
    <property type="entry name" value="Dihydrofolate Reductase, subunit A"/>
    <property type="match status" value="1"/>
</dbReference>
<protein>
    <submittedName>
        <fullName evidence="2">Dihydrofolate reductase family protein</fullName>
    </submittedName>
</protein>
<keyword evidence="3" id="KW-1185">Reference proteome</keyword>
<reference evidence="3" key="1">
    <citation type="journal article" date="2019" name="Int. J. Syst. Evol. Microbiol.">
        <title>The Global Catalogue of Microorganisms (GCM) 10K type strain sequencing project: providing services to taxonomists for standard genome sequencing and annotation.</title>
        <authorList>
            <consortium name="The Broad Institute Genomics Platform"/>
            <consortium name="The Broad Institute Genome Sequencing Center for Infectious Disease"/>
            <person name="Wu L."/>
            <person name="Ma J."/>
        </authorList>
    </citation>
    <scope>NUCLEOTIDE SEQUENCE [LARGE SCALE GENOMIC DNA]</scope>
    <source>
        <strain evidence="3">JCM 18302</strain>
    </source>
</reference>
<dbReference type="InterPro" id="IPR024072">
    <property type="entry name" value="DHFR-like_dom_sf"/>
</dbReference>
<dbReference type="EMBL" id="BAABJO010000030">
    <property type="protein sequence ID" value="GAA5134526.1"/>
    <property type="molecule type" value="Genomic_DNA"/>
</dbReference>
<evidence type="ECO:0000313" key="2">
    <source>
        <dbReference type="EMBL" id="GAA5134526.1"/>
    </source>
</evidence>
<feature type="domain" description="Bacterial bifunctional deaminase-reductase C-terminal" evidence="1">
    <location>
        <begin position="2"/>
        <end position="175"/>
    </location>
</feature>
<dbReference type="InterPro" id="IPR050765">
    <property type="entry name" value="Riboflavin_Biosynth_HTPR"/>
</dbReference>
<evidence type="ECO:0000313" key="3">
    <source>
        <dbReference type="Proteomes" id="UP001500804"/>
    </source>
</evidence>
<name>A0ABP9NUF5_9PSEU</name>
<sequence length="185" mass="20728">MHIVNNTYMSLDGVVQRPELWSFDYRSDDVAKVTQEQLLGADALIMGRRTYDIFAPRWSTATDEPVLAERINSIPKYVLSHGLHQPSWNNTTVLAGDDVVERIRDLKAQPGHAIVQYGYGPVTRLLIEHGLLDELHIWLHPLLVGDTQPSDQIGAVGAQARFQLVDVRSYDSGLVILTYGRPDTP</sequence>
<organism evidence="2 3">
    <name type="scientific">Pseudonocardia adelaidensis</name>
    <dbReference type="NCBI Taxonomy" id="648754"/>
    <lineage>
        <taxon>Bacteria</taxon>
        <taxon>Bacillati</taxon>
        <taxon>Actinomycetota</taxon>
        <taxon>Actinomycetes</taxon>
        <taxon>Pseudonocardiales</taxon>
        <taxon>Pseudonocardiaceae</taxon>
        <taxon>Pseudonocardia</taxon>
    </lineage>
</organism>
<dbReference type="PANTHER" id="PTHR38011">
    <property type="entry name" value="DIHYDROFOLATE REDUCTASE FAMILY PROTEIN (AFU_ORTHOLOGUE AFUA_8G06820)"/>
    <property type="match status" value="1"/>
</dbReference>
<dbReference type="RefSeq" id="WP_345609962.1">
    <property type="nucleotide sequence ID" value="NZ_BAABJO010000030.1"/>
</dbReference>
<dbReference type="Proteomes" id="UP001500804">
    <property type="component" value="Unassembled WGS sequence"/>
</dbReference>
<evidence type="ECO:0000259" key="1">
    <source>
        <dbReference type="Pfam" id="PF01872"/>
    </source>
</evidence>
<dbReference type="SUPFAM" id="SSF53597">
    <property type="entry name" value="Dihydrofolate reductase-like"/>
    <property type="match status" value="1"/>
</dbReference>
<dbReference type="InterPro" id="IPR002734">
    <property type="entry name" value="RibDG_C"/>
</dbReference>
<comment type="caution">
    <text evidence="2">The sequence shown here is derived from an EMBL/GenBank/DDBJ whole genome shotgun (WGS) entry which is preliminary data.</text>
</comment>
<dbReference type="PANTHER" id="PTHR38011:SF11">
    <property type="entry name" value="2,5-DIAMINO-6-RIBOSYLAMINO-4(3H)-PYRIMIDINONE 5'-PHOSPHATE REDUCTASE"/>
    <property type="match status" value="1"/>
</dbReference>
<accession>A0ABP9NUF5</accession>
<gene>
    <name evidence="2" type="ORF">GCM10023320_62450</name>
</gene>
<dbReference type="Pfam" id="PF01872">
    <property type="entry name" value="RibD_C"/>
    <property type="match status" value="1"/>
</dbReference>